<dbReference type="EMBL" id="OZ035844">
    <property type="protein sequence ID" value="CAL1598592.1"/>
    <property type="molecule type" value="Genomic_DNA"/>
</dbReference>
<dbReference type="Proteomes" id="UP001497482">
    <property type="component" value="Chromosome 22"/>
</dbReference>
<gene>
    <name evidence="2" type="ORF">KC01_LOCUS26959</name>
</gene>
<feature type="region of interest" description="Disordered" evidence="1">
    <location>
        <begin position="31"/>
        <end position="83"/>
    </location>
</feature>
<name>A0AAV2L8D7_KNICA</name>
<accession>A0AAV2L8D7</accession>
<feature type="compositionally biased region" description="Gly residues" evidence="1">
    <location>
        <begin position="69"/>
        <end position="83"/>
    </location>
</feature>
<evidence type="ECO:0000256" key="1">
    <source>
        <dbReference type="SAM" id="MobiDB-lite"/>
    </source>
</evidence>
<protein>
    <submittedName>
        <fullName evidence="2">Uncharacterized protein</fullName>
    </submittedName>
</protein>
<organism evidence="2 3">
    <name type="scientific">Knipowitschia caucasica</name>
    <name type="common">Caucasian dwarf goby</name>
    <name type="synonym">Pomatoschistus caucasicus</name>
    <dbReference type="NCBI Taxonomy" id="637954"/>
    <lineage>
        <taxon>Eukaryota</taxon>
        <taxon>Metazoa</taxon>
        <taxon>Chordata</taxon>
        <taxon>Craniata</taxon>
        <taxon>Vertebrata</taxon>
        <taxon>Euteleostomi</taxon>
        <taxon>Actinopterygii</taxon>
        <taxon>Neopterygii</taxon>
        <taxon>Teleostei</taxon>
        <taxon>Neoteleostei</taxon>
        <taxon>Acanthomorphata</taxon>
        <taxon>Gobiaria</taxon>
        <taxon>Gobiiformes</taxon>
        <taxon>Gobioidei</taxon>
        <taxon>Gobiidae</taxon>
        <taxon>Gobiinae</taxon>
        <taxon>Knipowitschia</taxon>
    </lineage>
</organism>
<dbReference type="AlphaFoldDB" id="A0AAV2L8D7"/>
<reference evidence="2 3" key="1">
    <citation type="submission" date="2024-04" db="EMBL/GenBank/DDBJ databases">
        <authorList>
            <person name="Waldvogel A.-M."/>
            <person name="Schoenle A."/>
        </authorList>
    </citation>
    <scope>NUCLEOTIDE SEQUENCE [LARGE SCALE GENOMIC DNA]</scope>
</reference>
<evidence type="ECO:0000313" key="2">
    <source>
        <dbReference type="EMBL" id="CAL1598592.1"/>
    </source>
</evidence>
<feature type="compositionally biased region" description="Basic and acidic residues" evidence="1">
    <location>
        <begin position="55"/>
        <end position="64"/>
    </location>
</feature>
<proteinExistence type="predicted"/>
<evidence type="ECO:0000313" key="3">
    <source>
        <dbReference type="Proteomes" id="UP001497482"/>
    </source>
</evidence>
<keyword evidence="3" id="KW-1185">Reference proteome</keyword>
<sequence length="83" mass="8952">MYDWGGKWTCGEIYRRRMQWAVTVLTRLLYGGQPRSPGPQSGGPLSGSPLPSVDRTSDWFRSEDPVISPGGGGGWGEGGLVAR</sequence>